<sequence>MTDTKKEVINELYDAALLTTGVVGVSYLAKTVSGKSLGAPMTLEGAAKLAVAVAGSAFTIGYLKDKGGLFNAVSFAGSGFLFSKLNGQGYKEEVKRHNQALEKLAKAKEIEVLRIRGKAEERRGKTEG</sequence>
<dbReference type="EMBL" id="CACRXK020005784">
    <property type="protein sequence ID" value="CAB4007390.1"/>
    <property type="molecule type" value="Genomic_DNA"/>
</dbReference>
<evidence type="ECO:0000313" key="2">
    <source>
        <dbReference type="Proteomes" id="UP001152795"/>
    </source>
</evidence>
<accession>A0A6S7HVG5</accession>
<protein>
    <submittedName>
        <fullName evidence="1">Uncharacterized protein</fullName>
    </submittedName>
</protein>
<comment type="caution">
    <text evidence="1">The sequence shown here is derived from an EMBL/GenBank/DDBJ whole genome shotgun (WGS) entry which is preliminary data.</text>
</comment>
<proteinExistence type="predicted"/>
<dbReference type="OrthoDB" id="10221010at2759"/>
<name>A0A6S7HVG5_PARCT</name>
<gene>
    <name evidence="1" type="ORF">PACLA_8A041722</name>
</gene>
<organism evidence="1 2">
    <name type="scientific">Paramuricea clavata</name>
    <name type="common">Red gorgonian</name>
    <name type="synonym">Violescent sea-whip</name>
    <dbReference type="NCBI Taxonomy" id="317549"/>
    <lineage>
        <taxon>Eukaryota</taxon>
        <taxon>Metazoa</taxon>
        <taxon>Cnidaria</taxon>
        <taxon>Anthozoa</taxon>
        <taxon>Octocorallia</taxon>
        <taxon>Malacalcyonacea</taxon>
        <taxon>Plexauridae</taxon>
        <taxon>Paramuricea</taxon>
    </lineage>
</organism>
<keyword evidence="2" id="KW-1185">Reference proteome</keyword>
<reference evidence="1" key="1">
    <citation type="submission" date="2020-04" db="EMBL/GenBank/DDBJ databases">
        <authorList>
            <person name="Alioto T."/>
            <person name="Alioto T."/>
            <person name="Gomez Garrido J."/>
        </authorList>
    </citation>
    <scope>NUCLEOTIDE SEQUENCE</scope>
    <source>
        <strain evidence="1">A484AB</strain>
    </source>
</reference>
<dbReference type="AlphaFoldDB" id="A0A6S7HVG5"/>
<dbReference type="Proteomes" id="UP001152795">
    <property type="component" value="Unassembled WGS sequence"/>
</dbReference>
<evidence type="ECO:0000313" key="1">
    <source>
        <dbReference type="EMBL" id="CAB4007390.1"/>
    </source>
</evidence>